<evidence type="ECO:0000313" key="11">
    <source>
        <dbReference type="EMBL" id="MFC5540489.1"/>
    </source>
</evidence>
<dbReference type="InterPro" id="IPR039421">
    <property type="entry name" value="Type_1_exporter"/>
</dbReference>
<dbReference type="Gene3D" id="1.20.1560.10">
    <property type="entry name" value="ABC transporter type 1, transmembrane domain"/>
    <property type="match status" value="1"/>
</dbReference>
<comment type="subcellular location">
    <subcellularLocation>
        <location evidence="1">Cell membrane</location>
        <topology evidence="1">Multi-pass membrane protein</topology>
    </subcellularLocation>
</comment>
<dbReference type="Pfam" id="PF00005">
    <property type="entry name" value="ABC_tran"/>
    <property type="match status" value="1"/>
</dbReference>
<keyword evidence="3" id="KW-0547">Nucleotide-binding</keyword>
<gene>
    <name evidence="11" type="ORF">ACFPOH_01595</name>
</gene>
<evidence type="ECO:0000256" key="5">
    <source>
        <dbReference type="ARBA" id="ARBA00022989"/>
    </source>
</evidence>
<evidence type="ECO:0000256" key="7">
    <source>
        <dbReference type="SAM" id="MobiDB-lite"/>
    </source>
</evidence>
<feature type="transmembrane region" description="Helical" evidence="8">
    <location>
        <begin position="231"/>
        <end position="254"/>
    </location>
</feature>
<dbReference type="SUPFAM" id="SSF90123">
    <property type="entry name" value="ABC transporter transmembrane region"/>
    <property type="match status" value="1"/>
</dbReference>
<evidence type="ECO:0000256" key="8">
    <source>
        <dbReference type="SAM" id="Phobius"/>
    </source>
</evidence>
<feature type="domain" description="ABC transporter" evidence="9">
    <location>
        <begin position="363"/>
        <end position="598"/>
    </location>
</feature>
<feature type="domain" description="ABC transmembrane type-1" evidence="10">
    <location>
        <begin position="13"/>
        <end position="292"/>
    </location>
</feature>
<keyword evidence="6 8" id="KW-0472">Membrane</keyword>
<feature type="transmembrane region" description="Helical" evidence="8">
    <location>
        <begin position="50"/>
        <end position="71"/>
    </location>
</feature>
<comment type="caution">
    <text evidence="11">The sequence shown here is derived from an EMBL/GenBank/DDBJ whole genome shotgun (WGS) entry which is preliminary data.</text>
</comment>
<evidence type="ECO:0000256" key="3">
    <source>
        <dbReference type="ARBA" id="ARBA00022741"/>
    </source>
</evidence>
<evidence type="ECO:0000259" key="9">
    <source>
        <dbReference type="PROSITE" id="PS50893"/>
    </source>
</evidence>
<sequence length="611" mass="67398">MLRSAVPRRGLFAVAIILSVLEAAGGLIVPLFTRDLIDQFAASGLDIGVIIWLIAAFFVQAAAGGFSYYFMTYIGEMFVRNIRLRLWNHILKLKVSYFDKHESGELISRVTQDTNTLKTLITNHLVTSISGILSIIGALVILFVIDWKMTLIMLSAVPVSMLILAPLGRLVYKISLQMQDELAAFSAGLGRVLSDIRLVKSHNAQSVEREGGERKIASLFHFGMREARIQAFVSPLMTTVIMAVLVVIIGYGGARVSAGDLSAGTLVAVIIYMFQVVVPFSMLAQFFTAFQKAMGATERIQELLCTDPEQSTGRLQQNQQNDDPDHQEPGRQSKPDFATALTLSADWEQSEDASYQVDWNQPIHFKDVSFGYGQEDEVLRSLNFTIEPGQTVAFVGPSGAGKTTIFSLLERFYETSAGSIMLGEQNIEQIPLHAWREGIGYVLQESPLMSGSIKSNITYGLTRPVTDDEVREAARLANAAAFIEQLPSGYDTEVGERGIKLSGGQRQRIAIARALLRDPKLLLLDEATSNLDSESEALVQEALQNLMHGRTTLIIAHRLSTVVDADQIIFLENGILTGQGTHAQLMDGHALYRKFVHQQMKQESNFSVYTS</sequence>
<proteinExistence type="predicted"/>
<name>A0ABW0R8A4_9BACL</name>
<keyword evidence="4 11" id="KW-0067">ATP-binding</keyword>
<dbReference type="InterPro" id="IPR017871">
    <property type="entry name" value="ABC_transporter-like_CS"/>
</dbReference>
<organism evidence="11 12">
    <name type="scientific">Ureibacillus suwonensis</name>
    <dbReference type="NCBI Taxonomy" id="313007"/>
    <lineage>
        <taxon>Bacteria</taxon>
        <taxon>Bacillati</taxon>
        <taxon>Bacillota</taxon>
        <taxon>Bacilli</taxon>
        <taxon>Bacillales</taxon>
        <taxon>Caryophanaceae</taxon>
        <taxon>Ureibacillus</taxon>
    </lineage>
</organism>
<dbReference type="SMART" id="SM00382">
    <property type="entry name" value="AAA"/>
    <property type="match status" value="1"/>
</dbReference>
<dbReference type="EMBL" id="JBHSNQ010000016">
    <property type="protein sequence ID" value="MFC5540489.1"/>
    <property type="molecule type" value="Genomic_DNA"/>
</dbReference>
<dbReference type="InterPro" id="IPR036640">
    <property type="entry name" value="ABC1_TM_sf"/>
</dbReference>
<dbReference type="Pfam" id="PF00664">
    <property type="entry name" value="ABC_membrane"/>
    <property type="match status" value="1"/>
</dbReference>
<dbReference type="PROSITE" id="PS50893">
    <property type="entry name" value="ABC_TRANSPORTER_2"/>
    <property type="match status" value="1"/>
</dbReference>
<dbReference type="InterPro" id="IPR027417">
    <property type="entry name" value="P-loop_NTPase"/>
</dbReference>
<keyword evidence="12" id="KW-1185">Reference proteome</keyword>
<evidence type="ECO:0000313" key="12">
    <source>
        <dbReference type="Proteomes" id="UP001595978"/>
    </source>
</evidence>
<evidence type="ECO:0000256" key="2">
    <source>
        <dbReference type="ARBA" id="ARBA00022692"/>
    </source>
</evidence>
<evidence type="ECO:0000256" key="6">
    <source>
        <dbReference type="ARBA" id="ARBA00023136"/>
    </source>
</evidence>
<feature type="transmembrane region" description="Helical" evidence="8">
    <location>
        <begin position="266"/>
        <end position="290"/>
    </location>
</feature>
<dbReference type="InterPro" id="IPR003439">
    <property type="entry name" value="ABC_transporter-like_ATP-bd"/>
</dbReference>
<dbReference type="InterPro" id="IPR011527">
    <property type="entry name" value="ABC1_TM_dom"/>
</dbReference>
<dbReference type="Proteomes" id="UP001595978">
    <property type="component" value="Unassembled WGS sequence"/>
</dbReference>
<dbReference type="PROSITE" id="PS00211">
    <property type="entry name" value="ABC_TRANSPORTER_1"/>
    <property type="match status" value="1"/>
</dbReference>
<dbReference type="PANTHER" id="PTHR43394:SF1">
    <property type="entry name" value="ATP-BINDING CASSETTE SUB-FAMILY B MEMBER 10, MITOCHONDRIAL"/>
    <property type="match status" value="1"/>
</dbReference>
<evidence type="ECO:0000256" key="4">
    <source>
        <dbReference type="ARBA" id="ARBA00022840"/>
    </source>
</evidence>
<dbReference type="PROSITE" id="PS50929">
    <property type="entry name" value="ABC_TM1F"/>
    <property type="match status" value="1"/>
</dbReference>
<protein>
    <submittedName>
        <fullName evidence="11">ABC transporter ATP-binding protein</fullName>
    </submittedName>
</protein>
<dbReference type="SUPFAM" id="SSF52540">
    <property type="entry name" value="P-loop containing nucleoside triphosphate hydrolases"/>
    <property type="match status" value="1"/>
</dbReference>
<evidence type="ECO:0000259" key="10">
    <source>
        <dbReference type="PROSITE" id="PS50929"/>
    </source>
</evidence>
<dbReference type="Gene3D" id="3.40.50.300">
    <property type="entry name" value="P-loop containing nucleotide triphosphate hydrolases"/>
    <property type="match status" value="1"/>
</dbReference>
<dbReference type="PANTHER" id="PTHR43394">
    <property type="entry name" value="ATP-DEPENDENT PERMEASE MDL1, MITOCHONDRIAL"/>
    <property type="match status" value="1"/>
</dbReference>
<dbReference type="InterPro" id="IPR003593">
    <property type="entry name" value="AAA+_ATPase"/>
</dbReference>
<evidence type="ECO:0000256" key="1">
    <source>
        <dbReference type="ARBA" id="ARBA00004651"/>
    </source>
</evidence>
<feature type="compositionally biased region" description="Basic and acidic residues" evidence="7">
    <location>
        <begin position="323"/>
        <end position="334"/>
    </location>
</feature>
<dbReference type="CDD" id="cd18551">
    <property type="entry name" value="ABC_6TM_LmrA_like"/>
    <property type="match status" value="1"/>
</dbReference>
<feature type="transmembrane region" description="Helical" evidence="8">
    <location>
        <begin position="151"/>
        <end position="172"/>
    </location>
</feature>
<feature type="region of interest" description="Disordered" evidence="7">
    <location>
        <begin position="310"/>
        <end position="334"/>
    </location>
</feature>
<accession>A0ABW0R8A4</accession>
<keyword evidence="5 8" id="KW-1133">Transmembrane helix</keyword>
<keyword evidence="2 8" id="KW-0812">Transmembrane</keyword>
<reference evidence="12" key="1">
    <citation type="journal article" date="2019" name="Int. J. Syst. Evol. Microbiol.">
        <title>The Global Catalogue of Microorganisms (GCM) 10K type strain sequencing project: providing services to taxonomists for standard genome sequencing and annotation.</title>
        <authorList>
            <consortium name="The Broad Institute Genomics Platform"/>
            <consortium name="The Broad Institute Genome Sequencing Center for Infectious Disease"/>
            <person name="Wu L."/>
            <person name="Ma J."/>
        </authorList>
    </citation>
    <scope>NUCLEOTIDE SEQUENCE [LARGE SCALE GENOMIC DNA]</scope>
    <source>
        <strain evidence="12">CCUG 56331</strain>
    </source>
</reference>
<dbReference type="RefSeq" id="WP_390308687.1">
    <property type="nucleotide sequence ID" value="NZ_JBHSNQ010000016.1"/>
</dbReference>
<feature type="transmembrane region" description="Helical" evidence="8">
    <location>
        <begin position="125"/>
        <end position="145"/>
    </location>
</feature>
<dbReference type="GO" id="GO:0005524">
    <property type="term" value="F:ATP binding"/>
    <property type="evidence" value="ECO:0007669"/>
    <property type="project" value="UniProtKB-KW"/>
</dbReference>